<dbReference type="RefSeq" id="WP_142260918.1">
    <property type="nucleotide sequence ID" value="NZ_BMPV01000002.1"/>
</dbReference>
<dbReference type="PANTHER" id="PTHR44846:SF17">
    <property type="entry name" value="GNTR-FAMILY TRANSCRIPTIONAL REGULATOR"/>
    <property type="match status" value="1"/>
</dbReference>
<dbReference type="InterPro" id="IPR050679">
    <property type="entry name" value="Bact_HTH_transcr_reg"/>
</dbReference>
<dbReference type="SUPFAM" id="SSF46785">
    <property type="entry name" value="Winged helix' DNA-binding domain"/>
    <property type="match status" value="1"/>
</dbReference>
<reference evidence="5 6" key="1">
    <citation type="submission" date="2019-06" db="EMBL/GenBank/DDBJ databases">
        <title>Sequencing the genomes of 1000 actinobacteria strains.</title>
        <authorList>
            <person name="Klenk H.-P."/>
        </authorList>
    </citation>
    <scope>NUCLEOTIDE SEQUENCE [LARGE SCALE GENOMIC DNA]</scope>
    <source>
        <strain evidence="5 6">DSM 43186</strain>
    </source>
</reference>
<name>A0A543J2T6_9ACTN</name>
<evidence type="ECO:0000256" key="3">
    <source>
        <dbReference type="ARBA" id="ARBA00023163"/>
    </source>
</evidence>
<keyword evidence="6" id="KW-1185">Reference proteome</keyword>
<evidence type="ECO:0000256" key="1">
    <source>
        <dbReference type="ARBA" id="ARBA00023015"/>
    </source>
</evidence>
<keyword evidence="1" id="KW-0805">Transcription regulation</keyword>
<sequence length="249" mass="26845">MTRWQEIASQLRGAIVTGQHPPGSKLPKEEELEQRYKVSRTTVRRAIAALTNEGLVRPVRKGGTIVQHQGARHTVTLDTTVYRDEDGYYFGQAVQPLRALQPSTVTIGPCPPDLVHILGVQTGAEVVIRDRVMGDPATGQVMQLATSYLPADLAVGTVLAEPNTGPGGIYDRMEQDLGWGPLEWEGFISARAATPDEVRLLGLAPGVPVLCVTRTTMATAGTVAGRVVEVNVTRRDASRFAVGYPIVRA</sequence>
<protein>
    <submittedName>
        <fullName evidence="5">GntR family transcriptional regulator</fullName>
    </submittedName>
</protein>
<dbReference type="GO" id="GO:0003677">
    <property type="term" value="F:DNA binding"/>
    <property type="evidence" value="ECO:0007669"/>
    <property type="project" value="UniProtKB-KW"/>
</dbReference>
<dbReference type="PRINTS" id="PR00035">
    <property type="entry name" value="HTHGNTR"/>
</dbReference>
<dbReference type="InterPro" id="IPR036388">
    <property type="entry name" value="WH-like_DNA-bd_sf"/>
</dbReference>
<comment type="caution">
    <text evidence="5">The sequence shown here is derived from an EMBL/GenBank/DDBJ whole genome shotgun (WGS) entry which is preliminary data.</text>
</comment>
<dbReference type="Proteomes" id="UP000319213">
    <property type="component" value="Unassembled WGS sequence"/>
</dbReference>
<dbReference type="EMBL" id="VFPQ01000001">
    <property type="protein sequence ID" value="TQM77140.1"/>
    <property type="molecule type" value="Genomic_DNA"/>
</dbReference>
<dbReference type="GO" id="GO:0003700">
    <property type="term" value="F:DNA-binding transcription factor activity"/>
    <property type="evidence" value="ECO:0007669"/>
    <property type="project" value="InterPro"/>
</dbReference>
<dbReference type="OrthoDB" id="3517754at2"/>
<dbReference type="PANTHER" id="PTHR44846">
    <property type="entry name" value="MANNOSYL-D-GLYCERATE TRANSPORT/METABOLISM SYSTEM REPRESSOR MNGR-RELATED"/>
    <property type="match status" value="1"/>
</dbReference>
<accession>A0A543J2T6</accession>
<keyword evidence="2" id="KW-0238">DNA-binding</keyword>
<dbReference type="InterPro" id="IPR028978">
    <property type="entry name" value="Chorismate_lyase_/UTRA_dom_sf"/>
</dbReference>
<proteinExistence type="predicted"/>
<evidence type="ECO:0000313" key="5">
    <source>
        <dbReference type="EMBL" id="TQM77140.1"/>
    </source>
</evidence>
<dbReference type="InterPro" id="IPR011663">
    <property type="entry name" value="UTRA"/>
</dbReference>
<dbReference type="Pfam" id="PF07702">
    <property type="entry name" value="UTRA"/>
    <property type="match status" value="1"/>
</dbReference>
<dbReference type="AlphaFoldDB" id="A0A543J2T6"/>
<dbReference type="GO" id="GO:0045892">
    <property type="term" value="P:negative regulation of DNA-templated transcription"/>
    <property type="evidence" value="ECO:0007669"/>
    <property type="project" value="TreeGrafter"/>
</dbReference>
<evidence type="ECO:0000256" key="2">
    <source>
        <dbReference type="ARBA" id="ARBA00023125"/>
    </source>
</evidence>
<dbReference type="PROSITE" id="PS50949">
    <property type="entry name" value="HTH_GNTR"/>
    <property type="match status" value="1"/>
</dbReference>
<dbReference type="CDD" id="cd07377">
    <property type="entry name" value="WHTH_GntR"/>
    <property type="match status" value="1"/>
</dbReference>
<evidence type="ECO:0000259" key="4">
    <source>
        <dbReference type="PROSITE" id="PS50949"/>
    </source>
</evidence>
<dbReference type="Gene3D" id="3.40.1410.10">
    <property type="entry name" value="Chorismate lyase-like"/>
    <property type="match status" value="1"/>
</dbReference>
<gene>
    <name evidence="5" type="ORF">FHX40_3894</name>
</gene>
<dbReference type="InterPro" id="IPR036390">
    <property type="entry name" value="WH_DNA-bd_sf"/>
</dbReference>
<feature type="domain" description="HTH gntR-type" evidence="4">
    <location>
        <begin position="1"/>
        <end position="69"/>
    </location>
</feature>
<dbReference type="Pfam" id="PF00392">
    <property type="entry name" value="GntR"/>
    <property type="match status" value="1"/>
</dbReference>
<dbReference type="SMART" id="SM00345">
    <property type="entry name" value="HTH_GNTR"/>
    <property type="match status" value="1"/>
</dbReference>
<dbReference type="SMART" id="SM00866">
    <property type="entry name" value="UTRA"/>
    <property type="match status" value="1"/>
</dbReference>
<keyword evidence="3" id="KW-0804">Transcription</keyword>
<dbReference type="SUPFAM" id="SSF64288">
    <property type="entry name" value="Chorismate lyase-like"/>
    <property type="match status" value="1"/>
</dbReference>
<organism evidence="5 6">
    <name type="scientific">Thermopolyspora flexuosa</name>
    <dbReference type="NCBI Taxonomy" id="103836"/>
    <lineage>
        <taxon>Bacteria</taxon>
        <taxon>Bacillati</taxon>
        <taxon>Actinomycetota</taxon>
        <taxon>Actinomycetes</taxon>
        <taxon>Streptosporangiales</taxon>
        <taxon>Streptosporangiaceae</taxon>
        <taxon>Thermopolyspora</taxon>
    </lineage>
</organism>
<dbReference type="Gene3D" id="1.10.10.10">
    <property type="entry name" value="Winged helix-like DNA-binding domain superfamily/Winged helix DNA-binding domain"/>
    <property type="match status" value="1"/>
</dbReference>
<evidence type="ECO:0000313" key="6">
    <source>
        <dbReference type="Proteomes" id="UP000319213"/>
    </source>
</evidence>
<dbReference type="InterPro" id="IPR000524">
    <property type="entry name" value="Tscrpt_reg_HTH_GntR"/>
</dbReference>